<protein>
    <submittedName>
        <fullName evidence="1">Uncharacterized protein</fullName>
    </submittedName>
</protein>
<dbReference type="AlphaFoldDB" id="A0A7X3FER2"/>
<reference evidence="1 2" key="1">
    <citation type="journal article" date="2019" name="Microorganisms">
        <title>Paenibacillus lutrae sp. nov., A Chitinolytic Species Isolated from A River Otter in Castril Natural Park, Granada, Spain.</title>
        <authorList>
            <person name="Rodriguez M."/>
            <person name="Reina J.C."/>
            <person name="Bejar V."/>
            <person name="Llamas I."/>
        </authorList>
    </citation>
    <scope>NUCLEOTIDE SEQUENCE [LARGE SCALE GENOMIC DNA]</scope>
    <source>
        <strain evidence="1 2">N10</strain>
    </source>
</reference>
<evidence type="ECO:0000313" key="2">
    <source>
        <dbReference type="Proteomes" id="UP000490800"/>
    </source>
</evidence>
<organism evidence="1 2">
    <name type="scientific">Paenibacillus lutrae</name>
    <dbReference type="NCBI Taxonomy" id="2078573"/>
    <lineage>
        <taxon>Bacteria</taxon>
        <taxon>Bacillati</taxon>
        <taxon>Bacillota</taxon>
        <taxon>Bacilli</taxon>
        <taxon>Bacillales</taxon>
        <taxon>Paenibacillaceae</taxon>
        <taxon>Paenibacillus</taxon>
    </lineage>
</organism>
<proteinExistence type="predicted"/>
<gene>
    <name evidence="1" type="ORF">EDM21_01755</name>
</gene>
<dbReference type="RefSeq" id="WP_157332327.1">
    <property type="nucleotide sequence ID" value="NZ_RHLK01000001.1"/>
</dbReference>
<accession>A0A7X3FER2</accession>
<name>A0A7X3FER2_9BACL</name>
<comment type="caution">
    <text evidence="1">The sequence shown here is derived from an EMBL/GenBank/DDBJ whole genome shotgun (WGS) entry which is preliminary data.</text>
</comment>
<dbReference type="Proteomes" id="UP000490800">
    <property type="component" value="Unassembled WGS sequence"/>
</dbReference>
<evidence type="ECO:0000313" key="1">
    <source>
        <dbReference type="EMBL" id="MVO98274.1"/>
    </source>
</evidence>
<keyword evidence="2" id="KW-1185">Reference proteome</keyword>
<sequence>MIKFKVDYGDDVYLVYDDARGTKEELDKEVADGHGLHMSVPDNADQIYEFDTTNLQAGLYRIFPLQGSGQMIELINP</sequence>
<dbReference type="EMBL" id="RHLK01000001">
    <property type="protein sequence ID" value="MVO98274.1"/>
    <property type="molecule type" value="Genomic_DNA"/>
</dbReference>